<dbReference type="SMART" id="SM00800">
    <property type="entry name" value="uDENN"/>
    <property type="match status" value="1"/>
</dbReference>
<keyword evidence="7" id="KW-0344">Guanine-nucleotide releasing factor</keyword>
<evidence type="ECO:0000256" key="6">
    <source>
        <dbReference type="ARBA" id="ARBA00022490"/>
    </source>
</evidence>
<feature type="compositionally biased region" description="Low complexity" evidence="10">
    <location>
        <begin position="1126"/>
        <end position="1142"/>
    </location>
</feature>
<evidence type="ECO:0000256" key="1">
    <source>
        <dbReference type="ARBA" id="ARBA00004236"/>
    </source>
</evidence>
<dbReference type="InterPro" id="IPR005113">
    <property type="entry name" value="uDENN_dom"/>
</dbReference>
<gene>
    <name evidence="12" type="ORF">BOX15_Mlig024824g2</name>
</gene>
<evidence type="ECO:0000256" key="9">
    <source>
        <dbReference type="ARBA" id="ARBA00023136"/>
    </source>
</evidence>
<dbReference type="Pfam" id="PF23629">
    <property type="entry name" value="Death_MADD"/>
    <property type="match status" value="1"/>
</dbReference>
<feature type="region of interest" description="Disordered" evidence="10">
    <location>
        <begin position="693"/>
        <end position="810"/>
    </location>
</feature>
<dbReference type="Pfam" id="PF02141">
    <property type="entry name" value="DENN"/>
    <property type="match status" value="1"/>
</dbReference>
<dbReference type="GO" id="GO:0042981">
    <property type="term" value="P:regulation of apoptotic process"/>
    <property type="evidence" value="ECO:0007669"/>
    <property type="project" value="TreeGrafter"/>
</dbReference>
<evidence type="ECO:0000256" key="7">
    <source>
        <dbReference type="ARBA" id="ARBA00022658"/>
    </source>
</evidence>
<dbReference type="InterPro" id="IPR005112">
    <property type="entry name" value="dDENN_dom"/>
</dbReference>
<feature type="region of interest" description="Disordered" evidence="10">
    <location>
        <begin position="567"/>
        <end position="620"/>
    </location>
</feature>
<evidence type="ECO:0000256" key="10">
    <source>
        <dbReference type="SAM" id="MobiDB-lite"/>
    </source>
</evidence>
<feature type="compositionally biased region" description="Low complexity" evidence="10">
    <location>
        <begin position="777"/>
        <end position="787"/>
    </location>
</feature>
<name>A0A267FPG1_9PLAT</name>
<feature type="region of interest" description="Disordered" evidence="10">
    <location>
        <begin position="1126"/>
        <end position="1183"/>
    </location>
</feature>
<evidence type="ECO:0000313" key="13">
    <source>
        <dbReference type="Proteomes" id="UP000215902"/>
    </source>
</evidence>
<dbReference type="EMBL" id="NIVC01000871">
    <property type="protein sequence ID" value="PAA75623.1"/>
    <property type="molecule type" value="Genomic_DNA"/>
</dbReference>
<feature type="compositionally biased region" description="Basic and acidic residues" evidence="10">
    <location>
        <begin position="790"/>
        <end position="800"/>
    </location>
</feature>
<dbReference type="Gene3D" id="3.40.50.11500">
    <property type="match status" value="1"/>
</dbReference>
<keyword evidence="13" id="KW-1185">Reference proteome</keyword>
<dbReference type="SMART" id="SM00799">
    <property type="entry name" value="DENN"/>
    <property type="match status" value="1"/>
</dbReference>
<dbReference type="Pfam" id="PF03456">
    <property type="entry name" value="uDENN"/>
    <property type="match status" value="1"/>
</dbReference>
<proteinExistence type="inferred from homology"/>
<keyword evidence="8" id="KW-0053">Apoptosis</keyword>
<feature type="compositionally biased region" description="Polar residues" evidence="10">
    <location>
        <begin position="1048"/>
        <end position="1060"/>
    </location>
</feature>
<dbReference type="Gene3D" id="3.30.450.200">
    <property type="match status" value="1"/>
</dbReference>
<dbReference type="Pfam" id="PF25328">
    <property type="entry name" value="PH_MADD"/>
    <property type="match status" value="1"/>
</dbReference>
<comment type="similarity">
    <text evidence="3">Belongs to the MADD family.</text>
</comment>
<feature type="compositionally biased region" description="Polar residues" evidence="10">
    <location>
        <begin position="724"/>
        <end position="742"/>
    </location>
</feature>
<feature type="region of interest" description="Disordered" evidence="10">
    <location>
        <begin position="1561"/>
        <end position="1588"/>
    </location>
</feature>
<keyword evidence="6" id="KW-0963">Cytoplasm</keyword>
<dbReference type="InterPro" id="IPR001194">
    <property type="entry name" value="cDENN_dom"/>
</dbReference>
<evidence type="ECO:0000256" key="4">
    <source>
        <dbReference type="ARBA" id="ARBA00017868"/>
    </source>
</evidence>
<dbReference type="GO" id="GO:0005829">
    <property type="term" value="C:cytosol"/>
    <property type="evidence" value="ECO:0007669"/>
    <property type="project" value="TreeGrafter"/>
</dbReference>
<feature type="compositionally biased region" description="Low complexity" evidence="10">
    <location>
        <begin position="801"/>
        <end position="810"/>
    </location>
</feature>
<dbReference type="PANTHER" id="PTHR13008">
    <property type="entry name" value="MAP-KINASE ACTIVATING DEATH DOMAIN PROTEIN MADD /DENN/AEX-3 C.ELEGANS"/>
    <property type="match status" value="1"/>
</dbReference>
<keyword evidence="9" id="KW-0472">Membrane</keyword>
<feature type="compositionally biased region" description="Low complexity" evidence="10">
    <location>
        <begin position="704"/>
        <end position="713"/>
    </location>
</feature>
<keyword evidence="5" id="KW-1003">Cell membrane</keyword>
<evidence type="ECO:0000259" key="11">
    <source>
        <dbReference type="PROSITE" id="PS50211"/>
    </source>
</evidence>
<dbReference type="Proteomes" id="UP000215902">
    <property type="component" value="Unassembled WGS sequence"/>
</dbReference>
<feature type="compositionally biased region" description="Pro residues" evidence="10">
    <location>
        <begin position="749"/>
        <end position="758"/>
    </location>
</feature>
<dbReference type="GO" id="GO:0005085">
    <property type="term" value="F:guanyl-nucleotide exchange factor activity"/>
    <property type="evidence" value="ECO:0007669"/>
    <property type="project" value="UniProtKB-KW"/>
</dbReference>
<protein>
    <recommendedName>
        <fullName evidence="4">MAP kinase-activating death domain protein</fullName>
    </recommendedName>
</protein>
<evidence type="ECO:0000313" key="12">
    <source>
        <dbReference type="EMBL" id="PAA75623.1"/>
    </source>
</evidence>
<feature type="compositionally biased region" description="Low complexity" evidence="10">
    <location>
        <begin position="1061"/>
        <end position="1072"/>
    </location>
</feature>
<feature type="region of interest" description="Disordered" evidence="10">
    <location>
        <begin position="1042"/>
        <end position="1072"/>
    </location>
</feature>
<dbReference type="PROSITE" id="PS50211">
    <property type="entry name" value="DENN"/>
    <property type="match status" value="1"/>
</dbReference>
<dbReference type="PANTHER" id="PTHR13008:SF7">
    <property type="entry name" value="MAP KINASE-ACTIVATING DEATH DOMAIN PROTEIN"/>
    <property type="match status" value="1"/>
</dbReference>
<feature type="domain" description="UDENN" evidence="11">
    <location>
        <begin position="13"/>
        <end position="529"/>
    </location>
</feature>
<accession>A0A267FPG1</accession>
<comment type="subcellular location">
    <subcellularLocation>
        <location evidence="1">Cell membrane</location>
    </subcellularLocation>
    <subcellularLocation>
        <location evidence="2">Cytoplasm</location>
    </subcellularLocation>
</comment>
<feature type="compositionally biased region" description="Gly residues" evidence="10">
    <location>
        <begin position="1153"/>
        <end position="1162"/>
    </location>
</feature>
<dbReference type="STRING" id="282301.A0A267FPG1"/>
<dbReference type="InterPro" id="IPR037516">
    <property type="entry name" value="Tripartite_DENN"/>
</dbReference>
<reference evidence="12 13" key="1">
    <citation type="submission" date="2017-06" db="EMBL/GenBank/DDBJ databases">
        <title>A platform for efficient transgenesis in Macrostomum lignano, a flatworm model organism for stem cell research.</title>
        <authorList>
            <person name="Berezikov E."/>
        </authorList>
    </citation>
    <scope>NUCLEOTIDE SEQUENCE [LARGE SCALE GENOMIC DNA]</scope>
    <source>
        <strain evidence="12">DV1</strain>
        <tissue evidence="12">Whole organism</tissue>
    </source>
</reference>
<comment type="caution">
    <text evidence="12">The sequence shown here is derived from an EMBL/GenBank/DDBJ whole genome shotgun (WGS) entry which is preliminary data.</text>
</comment>
<dbReference type="GO" id="GO:0005886">
    <property type="term" value="C:plasma membrane"/>
    <property type="evidence" value="ECO:0007669"/>
    <property type="project" value="UniProtKB-SubCell"/>
</dbReference>
<organism evidence="12 13">
    <name type="scientific">Macrostomum lignano</name>
    <dbReference type="NCBI Taxonomy" id="282301"/>
    <lineage>
        <taxon>Eukaryota</taxon>
        <taxon>Metazoa</taxon>
        <taxon>Spiralia</taxon>
        <taxon>Lophotrochozoa</taxon>
        <taxon>Platyhelminthes</taxon>
        <taxon>Rhabditophora</taxon>
        <taxon>Macrostomorpha</taxon>
        <taxon>Macrostomida</taxon>
        <taxon>Macrostomidae</taxon>
        <taxon>Macrostomum</taxon>
    </lineage>
</organism>
<dbReference type="SMART" id="SM00801">
    <property type="entry name" value="dDENN"/>
    <property type="match status" value="1"/>
</dbReference>
<dbReference type="InterPro" id="IPR056574">
    <property type="entry name" value="Death_MADD"/>
</dbReference>
<dbReference type="GO" id="GO:0006915">
    <property type="term" value="P:apoptotic process"/>
    <property type="evidence" value="ECO:0007669"/>
    <property type="project" value="UniProtKB-KW"/>
</dbReference>
<dbReference type="InterPro" id="IPR057469">
    <property type="entry name" value="PH_MADD"/>
</dbReference>
<evidence type="ECO:0000256" key="3">
    <source>
        <dbReference type="ARBA" id="ARBA00005978"/>
    </source>
</evidence>
<dbReference type="InterPro" id="IPR043153">
    <property type="entry name" value="DENN_C"/>
</dbReference>
<evidence type="ECO:0000256" key="2">
    <source>
        <dbReference type="ARBA" id="ARBA00004496"/>
    </source>
</evidence>
<evidence type="ECO:0000256" key="8">
    <source>
        <dbReference type="ARBA" id="ARBA00022703"/>
    </source>
</evidence>
<dbReference type="FunFam" id="3.40.50.11500:FF:000002">
    <property type="entry name" value="MAP kinase-activating death domain protein-like Protein"/>
    <property type="match status" value="1"/>
</dbReference>
<feature type="compositionally biased region" description="Low complexity" evidence="10">
    <location>
        <begin position="1564"/>
        <end position="1588"/>
    </location>
</feature>
<dbReference type="OrthoDB" id="6282239at2759"/>
<evidence type="ECO:0000256" key="5">
    <source>
        <dbReference type="ARBA" id="ARBA00022475"/>
    </source>
</evidence>
<dbReference type="GO" id="GO:0032483">
    <property type="term" value="P:regulation of Rab protein signal transduction"/>
    <property type="evidence" value="ECO:0007669"/>
    <property type="project" value="TreeGrafter"/>
</dbReference>
<sequence>MSAEKPLCPRLLDYVVLIGARLPPARQTSVSQTPDILRRYPPTDHRDFSLPPDVAFFCQPEGCLALGRRRRTGVRDSSTFVFTLTEKDSGLVRYGICLNFYRTIDKRWVAAESAGGTGSLSSDQHQSQQPRRRPQRLRNHLLTSLCIVSHHPFFSKFRECLQVLRKIIDCCNDRCASSSARSANRETVWSVLTGLHPDCSSAMILRDVREIETWILRLLSAPVPVPGRIKLQLTVLPESDYPPLLFALPDRSRLSLADFPLHLPLELLGVDTCLQVLTCILLENKVLIQSRDENALTMSVLAFVAMLYPMQYMFPVIPLLPTCMASAEQLLLAPTPYIIGVPASFLLYKKNFCLPSDVWLVDLDANKIVCAQDMTTLPSLPEPEGTHLRSHLQQALASMSMAQPQPIKNLDSVVSQDPEFWMQQQQQQATQLPLASPGRVVFGNDVDSVDVATRVAMVRFFNSPNVLGGFIEHTRTLRLHPRPVVAFQYDAFVQSRERLTDFTKRLAKTQAVEYFAEWSLCPDNSAFQRIHSGLSDPAAIGDKPKWFSQRLERLAFSVCRPDGACTLRLKPTGTGDGPGADATAEDDAPTDESGRSDYSDNDADNLNGAKGSVDRLTDSSSYSSLTDFVSEMISSEINSDHLAGVHAVPASGAAVLSTNGVAIAAPSAPSAAAGAICRLTVELTPDIFNPPDCLQLTGSQPPLASSVADQAASSDEDESADASKSQNAHGTAASRTRSLTGQHRQHPVGLPPRPPPPKRIGSVGSHPGTPEGAPRVSASAGASANSGADEEQRHRLERQDSAASNASGFSGNSSAAVHLFDSFALSSAEQQQQQHSLLSTTQQAGSAIGEFLGQKTSAALNRSGLQFAPLGSKRSVVENSALMRQAQGLVQQQQQQFSSNRKSSSASEVSTTAPADQIFLKDIASAVLDGQGVGFLKGGQLKSLMEIESHRCMLLSRLNHNLLGDKLTDTSQEQQLCDQPVRRAVFKGLLTVLKAVVTGLERSYKARGRGGLASALLLLEVAHTHYWLRDASVASRNSADPLQKLSPFGSQDSLSTTPGAPSSVSNSGEPESSNFVATVAGWFKDIREVTAGSRGASPRRLSARGPPVMLNGEEYENIEMRGAGGSASLISSTTSAPASATGPDPMRDLRVSGGLGGDGGGDASPSSDCGARPPPVASKSRYSSGCRYTTAGQRFRTVGAVGEDTGRTYLFELISAKDRSQLWDQVQFWEDAFLDAVAAERDIVGMDQVPNEMMSRYESLGKAERKRLELDEDRLLSTMLYNLVAFMVMMRVDTAELKKKVRRLLGKSHIGLHYSQEINALLDQLSGLSGNDIDLKPPLSRFMQKQSFAVHFGQDKTGDLRFLEVCDDCLILRACSGAVVDRWWYEKLVNMTFCPSTRVLVLWRKDIGSSNSCADPMRSTAPAVKSVFYSKKCRDVYNCIRDQMARAAAKTVHRADALGIAGELGSRYEVVETSSGESGILQVSMQGMQLSLSSSPKQPIFIEMSSIKRCFEKQPNLLVVEVCDPEKREVRQMTFRSDCVPDLLLLFHRVVSVQVHKRMAADRTNNNNNNTSGNSGSLSLSAASHAAL</sequence>
<dbReference type="InterPro" id="IPR039980">
    <property type="entry name" value="MADD"/>
</dbReference>